<protein>
    <submittedName>
        <fullName evidence="1">Uncharacterized protein</fullName>
    </submittedName>
</protein>
<accession>A0A7Y8D3Z6</accession>
<proteinExistence type="predicted"/>
<sequence>MHAPQEASDHLNERISRVELFQGDTAYWSTCRADAAEGGMYGPMMMPYAVPGDMLDNKKAEAAWAYWYGSLKDARKAANLASRRLTEFEATHNQKLEELSPFTRLSRRLDLDQMRLAADDTLAGAGHKGAFKLHTQERMPLLLLDRALEQQMGPANCQQIKRLAMAAPAPDLAEMVEGEFPFMRALHQQGAFLRSTSQHLLALACLIQTIKAEARTPTAEQLMGKLLITCLVRTLPARIGILAAVTSPEIASCFDWPCRFSGVCGHDLQDGDDIWALVPAGVLQETSTSLKAFDFPTYSDPVINELVQRLDVLAIAGAAGEPVALDLNALHQDFLTKAAVSMQDDLKLFLEDGGVFFAAQPYQAPKDLVRPGFSLLMEGREKAIAEALFSVILSTHFAGPIQPLRAKVTEYKLSLEKNGKKIVDYSNSGSSKLVAKINGIGKKCQADLDSGRVWFVEEAMRLKGLISAWGEFYEQLASLQR</sequence>
<name>A0A7Y8D3Z6_PSEPU</name>
<dbReference type="RefSeq" id="WP_177011059.1">
    <property type="nucleotide sequence ID" value="NZ_JACARV010000080.1"/>
</dbReference>
<evidence type="ECO:0000313" key="1">
    <source>
        <dbReference type="EMBL" id="NWC83164.1"/>
    </source>
</evidence>
<evidence type="ECO:0000313" key="2">
    <source>
        <dbReference type="Proteomes" id="UP000542695"/>
    </source>
</evidence>
<dbReference type="Proteomes" id="UP000542695">
    <property type="component" value="Unassembled WGS sequence"/>
</dbReference>
<dbReference type="AlphaFoldDB" id="A0A7Y8D3Z6"/>
<organism evidence="1 2">
    <name type="scientific">Pseudomonas putida</name>
    <name type="common">Arthrobacter siderocapsulatus</name>
    <dbReference type="NCBI Taxonomy" id="303"/>
    <lineage>
        <taxon>Bacteria</taxon>
        <taxon>Pseudomonadati</taxon>
        <taxon>Pseudomonadota</taxon>
        <taxon>Gammaproteobacteria</taxon>
        <taxon>Pseudomonadales</taxon>
        <taxon>Pseudomonadaceae</taxon>
        <taxon>Pseudomonas</taxon>
    </lineage>
</organism>
<dbReference type="EMBL" id="JACARV010000080">
    <property type="protein sequence ID" value="NWC83164.1"/>
    <property type="molecule type" value="Genomic_DNA"/>
</dbReference>
<gene>
    <name evidence="1" type="ORF">HX798_23155</name>
</gene>
<comment type="caution">
    <text evidence="1">The sequence shown here is derived from an EMBL/GenBank/DDBJ whole genome shotgun (WGS) entry which is preliminary data.</text>
</comment>
<reference evidence="1 2" key="1">
    <citation type="submission" date="2020-04" db="EMBL/GenBank/DDBJ databases">
        <title>Molecular characterization of pseudomonads from Agaricus bisporus reveal novel blotch 2 pathogens in Western Europe.</title>
        <authorList>
            <person name="Taparia T."/>
            <person name="Krijger M."/>
            <person name="Haynes E."/>
            <person name="Elpinstone J.G."/>
            <person name="Noble R."/>
            <person name="Van Der Wolf J."/>
        </authorList>
    </citation>
    <scope>NUCLEOTIDE SEQUENCE [LARGE SCALE GENOMIC DNA]</scope>
    <source>
        <strain evidence="1 2">P7765</strain>
    </source>
</reference>